<accession>A0ABC9VF40</accession>
<comment type="caution">
    <text evidence="1">The sequence shown here is derived from an EMBL/GenBank/DDBJ whole genome shotgun (WGS) entry which is preliminary data.</text>
</comment>
<dbReference type="RefSeq" id="WP_043904373.1">
    <property type="nucleotide sequence ID" value="NZ_CM002692.1"/>
</dbReference>
<dbReference type="AlphaFoldDB" id="A0ABC9VF40"/>
<protein>
    <recommendedName>
        <fullName evidence="3">Group-specific protein</fullName>
    </recommendedName>
</protein>
<name>A0ABC9VF40_9BACL</name>
<dbReference type="EMBL" id="AOTZ01000004">
    <property type="protein sequence ID" value="EZP77232.1"/>
    <property type="molecule type" value="Genomic_DNA"/>
</dbReference>
<organism evidence="1 2">
    <name type="scientific">Parageobacillus genomosp. 1</name>
    <dbReference type="NCBI Taxonomy" id="1295642"/>
    <lineage>
        <taxon>Bacteria</taxon>
        <taxon>Bacillati</taxon>
        <taxon>Bacillota</taxon>
        <taxon>Bacilli</taxon>
        <taxon>Bacillales</taxon>
        <taxon>Anoxybacillaceae</taxon>
        <taxon>Parageobacillus</taxon>
    </lineage>
</organism>
<evidence type="ECO:0000313" key="2">
    <source>
        <dbReference type="Proteomes" id="UP000023566"/>
    </source>
</evidence>
<evidence type="ECO:0000313" key="1">
    <source>
        <dbReference type="EMBL" id="EZP77232.1"/>
    </source>
</evidence>
<dbReference type="Proteomes" id="UP000023566">
    <property type="component" value="Chromosome"/>
</dbReference>
<reference evidence="1 2" key="1">
    <citation type="journal article" date="2014" name="Appl. Microbiol. Biotechnol.">
        <title>Transformable facultative thermophile Geobacillus stearothermophilus NUB3621 as a host strain for metabolic engineering.</title>
        <authorList>
            <person name="Blanchard K."/>
            <person name="Robic S."/>
            <person name="Matsumura I."/>
        </authorList>
    </citation>
    <scope>NUCLEOTIDE SEQUENCE [LARGE SCALE GENOMIC DNA]</scope>
    <source>
        <strain evidence="1 2">NUB3621</strain>
    </source>
</reference>
<gene>
    <name evidence="1" type="ORF">H839_06304</name>
</gene>
<proteinExistence type="predicted"/>
<evidence type="ECO:0008006" key="3">
    <source>
        <dbReference type="Google" id="ProtNLM"/>
    </source>
</evidence>
<sequence>MVLANLLLTEQDIKKLISSKKLTVYVRSFYQNSENETSHVVLINEKQEPFSIMNEPYDHPFWGEIDRISICYDENYREELLEYYSEEKNDWRYRDVNYIRFTEIHHPRLSVYREEYEAFSAEEKCKEQIQTDFALLLESENKNVLIYCSELGATLYVIDDVEKVKEVLAGAQKII</sequence>
<keyword evidence="2" id="KW-1185">Reference proteome</keyword>